<proteinExistence type="predicted"/>
<gene>
    <name evidence="1" type="ORF">CLUMA_CG014577</name>
</gene>
<dbReference type="EMBL" id="CVRI01000055">
    <property type="protein sequence ID" value="CRL01540.1"/>
    <property type="molecule type" value="Genomic_DNA"/>
</dbReference>
<dbReference type="AlphaFoldDB" id="A0A1J1IPS1"/>
<dbReference type="Proteomes" id="UP000183832">
    <property type="component" value="Unassembled WGS sequence"/>
</dbReference>
<evidence type="ECO:0000313" key="1">
    <source>
        <dbReference type="EMBL" id="CRL01540.1"/>
    </source>
</evidence>
<name>A0A1J1IPS1_9DIPT</name>
<sequence>MNNGLDHENMSEEGGNGRELELEVKRPSMSFVLNNPRFKTKTTKIMKHYETNKFKKRLKSNSDLMKFWLFKFIVPEAKQNIELLIFECDKMWTKS</sequence>
<evidence type="ECO:0000313" key="2">
    <source>
        <dbReference type="Proteomes" id="UP000183832"/>
    </source>
</evidence>
<organism evidence="1 2">
    <name type="scientific">Clunio marinus</name>
    <dbReference type="NCBI Taxonomy" id="568069"/>
    <lineage>
        <taxon>Eukaryota</taxon>
        <taxon>Metazoa</taxon>
        <taxon>Ecdysozoa</taxon>
        <taxon>Arthropoda</taxon>
        <taxon>Hexapoda</taxon>
        <taxon>Insecta</taxon>
        <taxon>Pterygota</taxon>
        <taxon>Neoptera</taxon>
        <taxon>Endopterygota</taxon>
        <taxon>Diptera</taxon>
        <taxon>Nematocera</taxon>
        <taxon>Chironomoidea</taxon>
        <taxon>Chironomidae</taxon>
        <taxon>Clunio</taxon>
    </lineage>
</organism>
<reference evidence="1 2" key="1">
    <citation type="submission" date="2015-04" db="EMBL/GenBank/DDBJ databases">
        <authorList>
            <person name="Syromyatnikov M.Y."/>
            <person name="Popov V.N."/>
        </authorList>
    </citation>
    <scope>NUCLEOTIDE SEQUENCE [LARGE SCALE GENOMIC DNA]</scope>
</reference>
<protein>
    <submittedName>
        <fullName evidence="1">CLUMA_CG014577, isoform A</fullName>
    </submittedName>
</protein>
<keyword evidence="2" id="KW-1185">Reference proteome</keyword>
<accession>A0A1J1IPS1</accession>